<evidence type="ECO:0000256" key="6">
    <source>
        <dbReference type="ARBA" id="ARBA00023136"/>
    </source>
</evidence>
<evidence type="ECO:0000256" key="2">
    <source>
        <dbReference type="ARBA" id="ARBA00010663"/>
    </source>
</evidence>
<feature type="transmembrane region" description="Helical" evidence="10">
    <location>
        <begin position="307"/>
        <end position="327"/>
    </location>
</feature>
<keyword evidence="13" id="KW-1185">Reference proteome</keyword>
<evidence type="ECO:0000256" key="3">
    <source>
        <dbReference type="ARBA" id="ARBA00022692"/>
    </source>
</evidence>
<keyword evidence="8" id="KW-0807">Transducer</keyword>
<evidence type="ECO:0000313" key="12">
    <source>
        <dbReference type="EMBL" id="KAK3888679.1"/>
    </source>
</evidence>
<feature type="region of interest" description="Disordered" evidence="9">
    <location>
        <begin position="365"/>
        <end position="410"/>
    </location>
</feature>
<dbReference type="Gene3D" id="1.20.1070.10">
    <property type="entry name" value="Rhodopsin 7-helix transmembrane proteins"/>
    <property type="match status" value="1"/>
</dbReference>
<evidence type="ECO:0000256" key="10">
    <source>
        <dbReference type="SAM" id="Phobius"/>
    </source>
</evidence>
<protein>
    <recommendedName>
        <fullName evidence="11">G-protein coupled receptors family 1 profile domain-containing protein</fullName>
    </recommendedName>
</protein>
<feature type="compositionally biased region" description="Low complexity" evidence="9">
    <location>
        <begin position="231"/>
        <end position="247"/>
    </location>
</feature>
<feature type="compositionally biased region" description="Low complexity" evidence="9">
    <location>
        <begin position="365"/>
        <end position="382"/>
    </location>
</feature>
<dbReference type="Proteomes" id="UP001286313">
    <property type="component" value="Unassembled WGS sequence"/>
</dbReference>
<dbReference type="PROSITE" id="PS50262">
    <property type="entry name" value="G_PROTEIN_RECEP_F1_2"/>
    <property type="match status" value="1"/>
</dbReference>
<evidence type="ECO:0000256" key="5">
    <source>
        <dbReference type="ARBA" id="ARBA00023040"/>
    </source>
</evidence>
<feature type="compositionally biased region" description="Polar residues" evidence="9">
    <location>
        <begin position="393"/>
        <end position="410"/>
    </location>
</feature>
<evidence type="ECO:0000259" key="11">
    <source>
        <dbReference type="PROSITE" id="PS50262"/>
    </source>
</evidence>
<dbReference type="GO" id="GO:0016020">
    <property type="term" value="C:membrane"/>
    <property type="evidence" value="ECO:0007669"/>
    <property type="project" value="UniProtKB-SubCell"/>
</dbReference>
<keyword evidence="4 10" id="KW-1133">Transmembrane helix</keyword>
<reference evidence="12" key="1">
    <citation type="submission" date="2023-10" db="EMBL/GenBank/DDBJ databases">
        <title>Genome assemblies of two species of porcelain crab, Petrolisthes cinctipes and Petrolisthes manimaculis (Anomura: Porcellanidae).</title>
        <authorList>
            <person name="Angst P."/>
        </authorList>
    </citation>
    <scope>NUCLEOTIDE SEQUENCE</scope>
    <source>
        <strain evidence="12">PB745_01</strain>
        <tissue evidence="12">Gill</tissue>
    </source>
</reference>
<keyword evidence="7" id="KW-0675">Receptor</keyword>
<feature type="domain" description="G-protein coupled receptors family 1 profile" evidence="11">
    <location>
        <begin position="72"/>
        <end position="324"/>
    </location>
</feature>
<dbReference type="PANTHER" id="PTHR24243:SF208">
    <property type="entry name" value="PYROKININ-1 RECEPTOR"/>
    <property type="match status" value="1"/>
</dbReference>
<feature type="transmembrane region" description="Helical" evidence="10">
    <location>
        <begin position="59"/>
        <end position="80"/>
    </location>
</feature>
<feature type="transmembrane region" description="Helical" evidence="10">
    <location>
        <begin position="268"/>
        <end position="287"/>
    </location>
</feature>
<keyword evidence="3 10" id="KW-0812">Transmembrane</keyword>
<dbReference type="InterPro" id="IPR000276">
    <property type="entry name" value="GPCR_Rhodpsn"/>
</dbReference>
<dbReference type="SUPFAM" id="SSF81321">
    <property type="entry name" value="Family A G protein-coupled receptor-like"/>
    <property type="match status" value="1"/>
</dbReference>
<evidence type="ECO:0000256" key="4">
    <source>
        <dbReference type="ARBA" id="ARBA00022989"/>
    </source>
</evidence>
<dbReference type="PANTHER" id="PTHR24243">
    <property type="entry name" value="G-PROTEIN COUPLED RECEPTOR"/>
    <property type="match status" value="1"/>
</dbReference>
<accession>A0AAE1GBF5</accession>
<evidence type="ECO:0000313" key="13">
    <source>
        <dbReference type="Proteomes" id="UP001286313"/>
    </source>
</evidence>
<sequence>MTNNSSASYNNIINMTNNSSASYNSFASCLTEVEVWLDYPNPKLLEAAKVLDGYEMLQILLMCGVILTSVVGNIGVLVVFSLTPTIRSTLNCYLVNLAVADLLITTLCWPTIVSRITSPLYVLGHFFCRLQVLVQGTCVNVSVLTLGAVACNRAYAVLLPLQAHSSNPRLVPLLLLLWGLSFTLAFPGFLVRDTIVYKVLCTMFFLPGFLMMVGYSVIVVRLWCLRKVPSSLSPQQDTTTSSQQHSPYRTSASPPAPHTRVRRQIVKMTAIVLLVFASCWVPLHFLWLYDITTSSNQSRQWMEWYLFWAYFLGYTNSALNPLLYWGFSDNFRRGLSSLITRLGTRTTLLTVGDRRLPSSTSTLISRISRQTSSSFSRKSSGRTSDKEHDDSSNKPLHSTQKAASSTIKII</sequence>
<feature type="transmembrane region" description="Helical" evidence="10">
    <location>
        <begin position="170"/>
        <end position="189"/>
    </location>
</feature>
<evidence type="ECO:0000256" key="1">
    <source>
        <dbReference type="ARBA" id="ARBA00004141"/>
    </source>
</evidence>
<feature type="transmembrane region" description="Helical" evidence="10">
    <location>
        <begin position="132"/>
        <end position="158"/>
    </location>
</feature>
<comment type="subcellular location">
    <subcellularLocation>
        <location evidence="1">Membrane</location>
        <topology evidence="1">Multi-pass membrane protein</topology>
    </subcellularLocation>
</comment>
<feature type="region of interest" description="Disordered" evidence="9">
    <location>
        <begin position="231"/>
        <end position="259"/>
    </location>
</feature>
<keyword evidence="6 10" id="KW-0472">Membrane</keyword>
<dbReference type="EMBL" id="JAWQEG010000541">
    <property type="protein sequence ID" value="KAK3888679.1"/>
    <property type="molecule type" value="Genomic_DNA"/>
</dbReference>
<comment type="similarity">
    <text evidence="2">Belongs to the G-protein coupled receptor 1 family.</text>
</comment>
<organism evidence="12 13">
    <name type="scientific">Petrolisthes cinctipes</name>
    <name type="common">Flat porcelain crab</name>
    <dbReference type="NCBI Taxonomy" id="88211"/>
    <lineage>
        <taxon>Eukaryota</taxon>
        <taxon>Metazoa</taxon>
        <taxon>Ecdysozoa</taxon>
        <taxon>Arthropoda</taxon>
        <taxon>Crustacea</taxon>
        <taxon>Multicrustacea</taxon>
        <taxon>Malacostraca</taxon>
        <taxon>Eumalacostraca</taxon>
        <taxon>Eucarida</taxon>
        <taxon>Decapoda</taxon>
        <taxon>Pleocyemata</taxon>
        <taxon>Anomura</taxon>
        <taxon>Galatheoidea</taxon>
        <taxon>Porcellanidae</taxon>
        <taxon>Petrolisthes</taxon>
    </lineage>
</organism>
<feature type="compositionally biased region" description="Basic and acidic residues" evidence="9">
    <location>
        <begin position="383"/>
        <end position="392"/>
    </location>
</feature>
<name>A0AAE1GBF5_PETCI</name>
<dbReference type="AlphaFoldDB" id="A0AAE1GBF5"/>
<dbReference type="PRINTS" id="PR00237">
    <property type="entry name" value="GPCRRHODOPSN"/>
</dbReference>
<feature type="transmembrane region" description="Helical" evidence="10">
    <location>
        <begin position="92"/>
        <end position="112"/>
    </location>
</feature>
<dbReference type="GO" id="GO:0004930">
    <property type="term" value="F:G protein-coupled receptor activity"/>
    <property type="evidence" value="ECO:0007669"/>
    <property type="project" value="UniProtKB-KW"/>
</dbReference>
<evidence type="ECO:0000256" key="8">
    <source>
        <dbReference type="ARBA" id="ARBA00023224"/>
    </source>
</evidence>
<dbReference type="InterPro" id="IPR017452">
    <property type="entry name" value="GPCR_Rhodpsn_7TM"/>
</dbReference>
<gene>
    <name evidence="12" type="ORF">Pcinc_007292</name>
</gene>
<feature type="transmembrane region" description="Helical" evidence="10">
    <location>
        <begin position="195"/>
        <end position="223"/>
    </location>
</feature>
<comment type="caution">
    <text evidence="12">The sequence shown here is derived from an EMBL/GenBank/DDBJ whole genome shotgun (WGS) entry which is preliminary data.</text>
</comment>
<evidence type="ECO:0000256" key="9">
    <source>
        <dbReference type="SAM" id="MobiDB-lite"/>
    </source>
</evidence>
<proteinExistence type="inferred from homology"/>
<keyword evidence="5" id="KW-0297">G-protein coupled receptor</keyword>
<evidence type="ECO:0000256" key="7">
    <source>
        <dbReference type="ARBA" id="ARBA00023170"/>
    </source>
</evidence>
<dbReference type="Pfam" id="PF00001">
    <property type="entry name" value="7tm_1"/>
    <property type="match status" value="1"/>
</dbReference>